<dbReference type="Gene3D" id="3.40.50.2000">
    <property type="entry name" value="Glycogen Phosphorylase B"/>
    <property type="match status" value="2"/>
</dbReference>
<dbReference type="InterPro" id="IPR001296">
    <property type="entry name" value="Glyco_trans_1"/>
</dbReference>
<feature type="region of interest" description="Disordered" evidence="1">
    <location>
        <begin position="193"/>
        <end position="220"/>
    </location>
</feature>
<protein>
    <submittedName>
        <fullName evidence="4">Glycosyltransferase</fullName>
    </submittedName>
</protein>
<evidence type="ECO:0000313" key="5">
    <source>
        <dbReference type="Proteomes" id="UP000823612"/>
    </source>
</evidence>
<dbReference type="InterPro" id="IPR050194">
    <property type="entry name" value="Glycosyltransferase_grp1"/>
</dbReference>
<dbReference type="PANTHER" id="PTHR45947:SF15">
    <property type="entry name" value="TEICHURONIC ACID BIOSYNTHESIS GLYCOSYLTRANSFERASE TUAC-RELATED"/>
    <property type="match status" value="1"/>
</dbReference>
<feature type="compositionally biased region" description="Low complexity" evidence="1">
    <location>
        <begin position="211"/>
        <end position="220"/>
    </location>
</feature>
<dbReference type="Proteomes" id="UP000823612">
    <property type="component" value="Unassembled WGS sequence"/>
</dbReference>
<gene>
    <name evidence="4" type="ORF">IAB08_04170</name>
</gene>
<dbReference type="Pfam" id="PF13439">
    <property type="entry name" value="Glyco_transf_4"/>
    <property type="match status" value="1"/>
</dbReference>
<dbReference type="SUPFAM" id="SSF53756">
    <property type="entry name" value="UDP-Glycosyltransferase/glycogen phosphorylase"/>
    <property type="match status" value="1"/>
</dbReference>
<feature type="domain" description="Glycosyl transferase family 1" evidence="2">
    <location>
        <begin position="241"/>
        <end position="374"/>
    </location>
</feature>
<name>A0A9D9DRG6_9BACT</name>
<comment type="caution">
    <text evidence="4">The sequence shown here is derived from an EMBL/GenBank/DDBJ whole genome shotgun (WGS) entry which is preliminary data.</text>
</comment>
<organism evidence="4 5">
    <name type="scientific">Candidatus Pullibacteroides excrementavium</name>
    <dbReference type="NCBI Taxonomy" id="2840905"/>
    <lineage>
        <taxon>Bacteria</taxon>
        <taxon>Pseudomonadati</taxon>
        <taxon>Bacteroidota</taxon>
        <taxon>Bacteroidia</taxon>
        <taxon>Bacteroidales</taxon>
        <taxon>Candidatus Pullibacteroides</taxon>
    </lineage>
</organism>
<dbReference type="GO" id="GO:0016757">
    <property type="term" value="F:glycosyltransferase activity"/>
    <property type="evidence" value="ECO:0007669"/>
    <property type="project" value="TreeGrafter"/>
</dbReference>
<dbReference type="Pfam" id="PF00534">
    <property type="entry name" value="Glycos_transf_1"/>
    <property type="match status" value="1"/>
</dbReference>
<evidence type="ECO:0000259" key="3">
    <source>
        <dbReference type="Pfam" id="PF13439"/>
    </source>
</evidence>
<evidence type="ECO:0000259" key="2">
    <source>
        <dbReference type="Pfam" id="PF00534"/>
    </source>
</evidence>
<reference evidence="4" key="2">
    <citation type="journal article" date="2021" name="PeerJ">
        <title>Extensive microbial diversity within the chicken gut microbiome revealed by metagenomics and culture.</title>
        <authorList>
            <person name="Gilroy R."/>
            <person name="Ravi A."/>
            <person name="Getino M."/>
            <person name="Pursley I."/>
            <person name="Horton D.L."/>
            <person name="Alikhan N.F."/>
            <person name="Baker D."/>
            <person name="Gharbi K."/>
            <person name="Hall N."/>
            <person name="Watson M."/>
            <person name="Adriaenssens E.M."/>
            <person name="Foster-Nyarko E."/>
            <person name="Jarju S."/>
            <person name="Secka A."/>
            <person name="Antonio M."/>
            <person name="Oren A."/>
            <person name="Chaudhuri R.R."/>
            <person name="La Ragione R."/>
            <person name="Hildebrand F."/>
            <person name="Pallen M.J."/>
        </authorList>
    </citation>
    <scope>NUCLEOTIDE SEQUENCE</scope>
    <source>
        <strain evidence="4">2889</strain>
    </source>
</reference>
<feature type="domain" description="Glycosyltransferase subfamily 4-like N-terminal" evidence="3">
    <location>
        <begin position="53"/>
        <end position="184"/>
    </location>
</feature>
<dbReference type="AlphaFoldDB" id="A0A9D9DRG6"/>
<sequence>MKILFLAAWYPNRLDEMEGLFVRKHAQAAALYDQVCVLFVKAETGRKDWTHQQQRSGNVVEHYIYYPKAAHAPKRFRNFFAAYKRGLRSVFQEFGKPDLIHCNIMTRHALMAWLLHAKYKIPYVITEHWSRYYRHDFHNLLHRKLTCWLAKKARRIMPVSESLASAMQECGIKGRYTVVRNVVDDFFFEEPNPTQRPSLLGKSATAGKTGSLSDSSSVQDSPWPAAKAGIKTMVHICCFDEPAKNNKGLLRALKTLSLVRNDFRMIFAGYGRDWDETKAYAEMLHFKTGQILFPGEISPQEVKQLLDQSCFLVLFSNYETASVVISEALACGKPVVASRTGGIPEIVNEANGILVKSGDEHAVWRAMNAMLDHYTDYPAEHIRQSAEIFRFSYIGNQFHQIYLSACQQDSSGITSHRPAAD</sequence>
<evidence type="ECO:0000256" key="1">
    <source>
        <dbReference type="SAM" id="MobiDB-lite"/>
    </source>
</evidence>
<reference evidence="4" key="1">
    <citation type="submission" date="2020-10" db="EMBL/GenBank/DDBJ databases">
        <authorList>
            <person name="Gilroy R."/>
        </authorList>
    </citation>
    <scope>NUCLEOTIDE SEQUENCE</scope>
    <source>
        <strain evidence="4">2889</strain>
    </source>
</reference>
<evidence type="ECO:0000313" key="4">
    <source>
        <dbReference type="EMBL" id="MBO8432474.1"/>
    </source>
</evidence>
<proteinExistence type="predicted"/>
<dbReference type="EMBL" id="JADIMZ010000062">
    <property type="protein sequence ID" value="MBO8432474.1"/>
    <property type="molecule type" value="Genomic_DNA"/>
</dbReference>
<accession>A0A9D9DRG6</accession>
<dbReference type="InterPro" id="IPR028098">
    <property type="entry name" value="Glyco_trans_4-like_N"/>
</dbReference>
<dbReference type="PANTHER" id="PTHR45947">
    <property type="entry name" value="SULFOQUINOVOSYL TRANSFERASE SQD2"/>
    <property type="match status" value="1"/>
</dbReference>